<dbReference type="OrthoDB" id="3440282at2759"/>
<protein>
    <recommendedName>
        <fullName evidence="5">Apple domain-containing protein</fullName>
    </recommendedName>
</protein>
<gene>
    <name evidence="3" type="ORF">B0T11DRAFT_285295</name>
</gene>
<organism evidence="3 4">
    <name type="scientific">Plectosphaerella cucumerina</name>
    <dbReference type="NCBI Taxonomy" id="40658"/>
    <lineage>
        <taxon>Eukaryota</taxon>
        <taxon>Fungi</taxon>
        <taxon>Dikarya</taxon>
        <taxon>Ascomycota</taxon>
        <taxon>Pezizomycotina</taxon>
        <taxon>Sordariomycetes</taxon>
        <taxon>Hypocreomycetidae</taxon>
        <taxon>Glomerellales</taxon>
        <taxon>Plectosphaerellaceae</taxon>
        <taxon>Plectosphaerella</taxon>
    </lineage>
</organism>
<feature type="signal peptide" evidence="2">
    <location>
        <begin position="1"/>
        <end position="19"/>
    </location>
</feature>
<reference evidence="3" key="1">
    <citation type="journal article" date="2021" name="Nat. Commun.">
        <title>Genetic determinants of endophytism in the Arabidopsis root mycobiome.</title>
        <authorList>
            <person name="Mesny F."/>
            <person name="Miyauchi S."/>
            <person name="Thiergart T."/>
            <person name="Pickel B."/>
            <person name="Atanasova L."/>
            <person name="Karlsson M."/>
            <person name="Huettel B."/>
            <person name="Barry K.W."/>
            <person name="Haridas S."/>
            <person name="Chen C."/>
            <person name="Bauer D."/>
            <person name="Andreopoulos W."/>
            <person name="Pangilinan J."/>
            <person name="LaButti K."/>
            <person name="Riley R."/>
            <person name="Lipzen A."/>
            <person name="Clum A."/>
            <person name="Drula E."/>
            <person name="Henrissat B."/>
            <person name="Kohler A."/>
            <person name="Grigoriev I.V."/>
            <person name="Martin F.M."/>
            <person name="Hacquard S."/>
        </authorList>
    </citation>
    <scope>NUCLEOTIDE SEQUENCE</scope>
    <source>
        <strain evidence="3">MPI-CAGE-AT-0016</strain>
    </source>
</reference>
<evidence type="ECO:0000313" key="3">
    <source>
        <dbReference type="EMBL" id="KAH7358864.1"/>
    </source>
</evidence>
<keyword evidence="4" id="KW-1185">Reference proteome</keyword>
<comment type="caution">
    <text evidence="3">The sequence shown here is derived from an EMBL/GenBank/DDBJ whole genome shotgun (WGS) entry which is preliminary data.</text>
</comment>
<dbReference type="EMBL" id="JAGPXD010000004">
    <property type="protein sequence ID" value="KAH7358864.1"/>
    <property type="molecule type" value="Genomic_DNA"/>
</dbReference>
<evidence type="ECO:0008006" key="5">
    <source>
        <dbReference type="Google" id="ProtNLM"/>
    </source>
</evidence>
<sequence>MKSSLLWASVLTLAPTVLAQGLRQATGGPEPTGTPVPWYPSPEPEVSDCKANLITTLCDYKEPLSGTAVAATGKASCWEYCNKNQPCSFVIFVAGNPYTGTGTCWLYPGETFDASLGKPGCDYLSVFDKPDCGPTPTDGACAAADTPKPIATVCDYPPPDEKCFYDCAASSGSSMCLSQCAERDNCNYAVFVPGNENKSPYHSGTCWMYPEGKFDASKAGTCSGEPEQWVYENPCPKPPKPSTTSSRTSSPTSTGGSSSSGGGSDSGSGSGSGSSDNNSSGNDDSSSGGNGSSSGGTGSSSSGGNGSDQESDDSSSAAASATGAVSGEAQGATAGGGSKNDQNGAAPTGTSLGGLLAVGIAALMWQGFR</sequence>
<feature type="compositionally biased region" description="Low complexity" evidence="1">
    <location>
        <begin position="314"/>
        <end position="327"/>
    </location>
</feature>
<feature type="compositionally biased region" description="Gly residues" evidence="1">
    <location>
        <begin position="288"/>
        <end position="306"/>
    </location>
</feature>
<evidence type="ECO:0000256" key="1">
    <source>
        <dbReference type="SAM" id="MobiDB-lite"/>
    </source>
</evidence>
<feature type="compositionally biased region" description="Low complexity" evidence="1">
    <location>
        <begin position="242"/>
        <end position="257"/>
    </location>
</feature>
<feature type="compositionally biased region" description="Polar residues" evidence="1">
    <location>
        <begin position="339"/>
        <end position="350"/>
    </location>
</feature>
<dbReference type="Proteomes" id="UP000813385">
    <property type="component" value="Unassembled WGS sequence"/>
</dbReference>
<proteinExistence type="predicted"/>
<name>A0A8K0X1N7_9PEZI</name>
<feature type="chain" id="PRO_5035447881" description="Apple domain-containing protein" evidence="2">
    <location>
        <begin position="20"/>
        <end position="369"/>
    </location>
</feature>
<feature type="compositionally biased region" description="Gly residues" evidence="1">
    <location>
        <begin position="258"/>
        <end position="272"/>
    </location>
</feature>
<accession>A0A8K0X1N7</accession>
<keyword evidence="2" id="KW-0732">Signal</keyword>
<feature type="region of interest" description="Disordered" evidence="1">
    <location>
        <begin position="230"/>
        <end position="352"/>
    </location>
</feature>
<evidence type="ECO:0000256" key="2">
    <source>
        <dbReference type="SAM" id="SignalP"/>
    </source>
</evidence>
<evidence type="ECO:0000313" key="4">
    <source>
        <dbReference type="Proteomes" id="UP000813385"/>
    </source>
</evidence>
<feature type="compositionally biased region" description="Low complexity" evidence="1">
    <location>
        <begin position="273"/>
        <end position="287"/>
    </location>
</feature>
<dbReference type="AlphaFoldDB" id="A0A8K0X1N7"/>